<feature type="transmembrane region" description="Helical" evidence="1">
    <location>
        <begin position="62"/>
        <end position="81"/>
    </location>
</feature>
<keyword evidence="3" id="KW-1185">Reference proteome</keyword>
<dbReference type="GeneID" id="83198384"/>
<evidence type="ECO:0000313" key="2">
    <source>
        <dbReference type="EMBL" id="KAJ5246801.1"/>
    </source>
</evidence>
<dbReference type="Pfam" id="PF12716">
    <property type="entry name" value="Apq12"/>
    <property type="match status" value="1"/>
</dbReference>
<protein>
    <submittedName>
        <fullName evidence="2">Uncharacterized protein</fullName>
    </submittedName>
</protein>
<dbReference type="EMBL" id="JAPQKS010000002">
    <property type="protein sequence ID" value="KAJ5246801.1"/>
    <property type="molecule type" value="Genomic_DNA"/>
</dbReference>
<dbReference type="Proteomes" id="UP001150941">
    <property type="component" value="Unassembled WGS sequence"/>
</dbReference>
<dbReference type="AlphaFoldDB" id="A0A9W9TWV4"/>
<evidence type="ECO:0000256" key="1">
    <source>
        <dbReference type="SAM" id="Phobius"/>
    </source>
</evidence>
<keyword evidence="1" id="KW-0812">Transmembrane</keyword>
<organism evidence="2 3">
    <name type="scientific">Penicillium chermesinum</name>
    <dbReference type="NCBI Taxonomy" id="63820"/>
    <lineage>
        <taxon>Eukaryota</taxon>
        <taxon>Fungi</taxon>
        <taxon>Dikarya</taxon>
        <taxon>Ascomycota</taxon>
        <taxon>Pezizomycotina</taxon>
        <taxon>Eurotiomycetes</taxon>
        <taxon>Eurotiomycetidae</taxon>
        <taxon>Eurotiales</taxon>
        <taxon>Aspergillaceae</taxon>
        <taxon>Penicillium</taxon>
    </lineage>
</organism>
<dbReference type="RefSeq" id="XP_058334222.1">
    <property type="nucleotide sequence ID" value="XM_058471081.1"/>
</dbReference>
<dbReference type="InterPro" id="IPR024316">
    <property type="entry name" value="APQ12"/>
</dbReference>
<reference evidence="2" key="1">
    <citation type="submission" date="2022-11" db="EMBL/GenBank/DDBJ databases">
        <authorList>
            <person name="Petersen C."/>
        </authorList>
    </citation>
    <scope>NUCLEOTIDE SEQUENCE</scope>
    <source>
        <strain evidence="2">IBT 19713</strain>
    </source>
</reference>
<accession>A0A9W9TWV4</accession>
<keyword evidence="1" id="KW-1133">Transmembrane helix</keyword>
<comment type="caution">
    <text evidence="2">The sequence shown here is derived from an EMBL/GenBank/DDBJ whole genome shotgun (WGS) entry which is preliminary data.</text>
</comment>
<reference evidence="2" key="2">
    <citation type="journal article" date="2023" name="IMA Fungus">
        <title>Comparative genomic study of the Penicillium genus elucidates a diverse pangenome and 15 lateral gene transfer events.</title>
        <authorList>
            <person name="Petersen C."/>
            <person name="Sorensen T."/>
            <person name="Nielsen M.R."/>
            <person name="Sondergaard T.E."/>
            <person name="Sorensen J.L."/>
            <person name="Fitzpatrick D.A."/>
            <person name="Frisvad J.C."/>
            <person name="Nielsen K.L."/>
        </authorList>
    </citation>
    <scope>NUCLEOTIDE SEQUENCE</scope>
    <source>
        <strain evidence="2">IBT 19713</strain>
    </source>
</reference>
<gene>
    <name evidence="2" type="ORF">N7468_001784</name>
</gene>
<proteinExistence type="predicted"/>
<keyword evidence="1" id="KW-0472">Membrane</keyword>
<name>A0A9W9TWV4_9EURO</name>
<dbReference type="OrthoDB" id="3559694at2759"/>
<feature type="transmembrane region" description="Helical" evidence="1">
    <location>
        <begin position="88"/>
        <end position="110"/>
    </location>
</feature>
<evidence type="ECO:0000313" key="3">
    <source>
        <dbReference type="Proteomes" id="UP001150941"/>
    </source>
</evidence>
<sequence>MDIAEQFKSFLQNDTINYLRTSAQEHLQTHLSQIRTDYVQPYIVEPLSHALTYAYTASNTDLPSIFLLVLTICLSLVILDYARRLVMFWVRLVYSLVFWSAILGSVWYVYRFGAGQTLQDAAWLLMLVEGFVVDFVRKAVSGDDGAGFGAGSGRMDGRGGWGWGRG</sequence>